<name>A0AA42BAR2_9BACT</name>
<protein>
    <submittedName>
        <fullName evidence="2">Uncharacterized protein</fullName>
    </submittedName>
</protein>
<organism evidence="2 3">
    <name type="scientific">Thermalbibacter longus</name>
    <dbReference type="NCBI Taxonomy" id="2951981"/>
    <lineage>
        <taxon>Bacteria</taxon>
        <taxon>Pseudomonadati</taxon>
        <taxon>Thermomicrobiota</taxon>
        <taxon>Thermomicrobia</taxon>
        <taxon>Thermomicrobiales</taxon>
        <taxon>Thermomicrobiaceae</taxon>
        <taxon>Thermalbibacter</taxon>
    </lineage>
</organism>
<feature type="region of interest" description="Disordered" evidence="1">
    <location>
        <begin position="1"/>
        <end position="35"/>
    </location>
</feature>
<evidence type="ECO:0000313" key="3">
    <source>
        <dbReference type="Proteomes" id="UP001165306"/>
    </source>
</evidence>
<dbReference type="Proteomes" id="UP001165306">
    <property type="component" value="Unassembled WGS sequence"/>
</dbReference>
<accession>A0AA42BAR2</accession>
<dbReference type="RefSeq" id="WP_284057788.1">
    <property type="nucleotide sequence ID" value="NZ_JAMSLR010000009.1"/>
</dbReference>
<sequence>MTRSPRTAQALEALRALPPEELRERKQRAARASAAARRQIADEAVTITVHIRPAHALTPEQLAAWRSFWRAILATEPELPAPDGEEAGSDA</sequence>
<evidence type="ECO:0000256" key="1">
    <source>
        <dbReference type="SAM" id="MobiDB-lite"/>
    </source>
</evidence>
<keyword evidence="3" id="KW-1185">Reference proteome</keyword>
<comment type="caution">
    <text evidence="2">The sequence shown here is derived from an EMBL/GenBank/DDBJ whole genome shotgun (WGS) entry which is preliminary data.</text>
</comment>
<dbReference type="AlphaFoldDB" id="A0AA42BAR2"/>
<proteinExistence type="predicted"/>
<gene>
    <name evidence="2" type="ORF">NET02_12665</name>
</gene>
<dbReference type="EMBL" id="JAMSLR010000009">
    <property type="protein sequence ID" value="MCM8750002.1"/>
    <property type="molecule type" value="Genomic_DNA"/>
</dbReference>
<reference evidence="2" key="1">
    <citation type="submission" date="2022-06" db="EMBL/GenBank/DDBJ databases">
        <title>CFH 74404 Thermomicrobiaceae sp.</title>
        <authorList>
            <person name="Ming H."/>
            <person name="Li W.-J."/>
            <person name="Zhao Z."/>
        </authorList>
    </citation>
    <scope>NUCLEOTIDE SEQUENCE</scope>
    <source>
        <strain evidence="2">CFH 74404</strain>
    </source>
</reference>
<evidence type="ECO:0000313" key="2">
    <source>
        <dbReference type="EMBL" id="MCM8750002.1"/>
    </source>
</evidence>